<keyword evidence="2" id="KW-0813">Transport</keyword>
<dbReference type="Pfam" id="PF08700">
    <property type="entry name" value="VPS51_Exo84_N"/>
    <property type="match status" value="1"/>
</dbReference>
<dbReference type="GO" id="GO:0007030">
    <property type="term" value="P:Golgi organization"/>
    <property type="evidence" value="ECO:0007669"/>
    <property type="project" value="UniProtKB-UniRule"/>
</dbReference>
<comment type="subcellular location">
    <subcellularLocation>
        <location evidence="2">Golgi apparatus</location>
        <location evidence="2">trans-Golgi network</location>
    </subcellularLocation>
</comment>
<feature type="region of interest" description="Disordered" evidence="3">
    <location>
        <begin position="55"/>
        <end position="79"/>
    </location>
</feature>
<sequence length="250" mass="27303">MSTIASPRPSFSSQRSTTSTTTTTDPTQKSTLDRASLRRNRAALRDYYNLSVPSPVTSSTNLASDSSPPSPISSPSELDAPGFVPETYVANVLTTTSLEGVLRVSSGLVSEIRSLDGEKKALVYDNYSKLIAATDTIRSMREKMDPMTPGTRTLGLAVGHIAETARGLRDGVAGGVEEGREKERERQREVVRWVLGGPERVRGLVDEGKGEEAREEWRCVERVLEKLGEARGVERVRREGVEALRRLEGG</sequence>
<feature type="compositionally biased region" description="Low complexity" evidence="3">
    <location>
        <begin position="1"/>
        <end position="30"/>
    </location>
</feature>
<keyword evidence="2" id="KW-0653">Protein transport</keyword>
<accession>A0A1X7S731</accession>
<evidence type="ECO:0000256" key="3">
    <source>
        <dbReference type="SAM" id="MobiDB-lite"/>
    </source>
</evidence>
<dbReference type="GO" id="GO:0042147">
    <property type="term" value="P:retrograde transport, endosome to Golgi"/>
    <property type="evidence" value="ECO:0007669"/>
    <property type="project" value="UniProtKB-UniRule"/>
</dbReference>
<keyword evidence="5" id="KW-1185">Reference proteome</keyword>
<protein>
    <recommendedName>
        <fullName evidence="2">Vacuolar protein sorting-associated protein 51 homolog</fullName>
    </recommendedName>
</protein>
<dbReference type="GO" id="GO:0016020">
    <property type="term" value="C:membrane"/>
    <property type="evidence" value="ECO:0007669"/>
    <property type="project" value="TreeGrafter"/>
</dbReference>
<reference evidence="4 5" key="1">
    <citation type="submission" date="2016-06" db="EMBL/GenBank/DDBJ databases">
        <authorList>
            <person name="Kjaerup R.B."/>
            <person name="Dalgaard T.S."/>
            <person name="Juul-Madsen H.R."/>
        </authorList>
    </citation>
    <scope>NUCLEOTIDE SEQUENCE [LARGE SCALE GENOMIC DNA]</scope>
</reference>
<feature type="region of interest" description="Disordered" evidence="3">
    <location>
        <begin position="1"/>
        <end position="36"/>
    </location>
</feature>
<proteinExistence type="inferred from homology"/>
<dbReference type="GO" id="GO:0000938">
    <property type="term" value="C:GARP complex"/>
    <property type="evidence" value="ECO:0007669"/>
    <property type="project" value="UniProtKB-UniRule"/>
</dbReference>
<keyword evidence="2" id="KW-0445">Lipid transport</keyword>
<dbReference type="Proteomes" id="UP000215127">
    <property type="component" value="Chromosome 11"/>
</dbReference>
<dbReference type="GO" id="GO:0006869">
    <property type="term" value="P:lipid transport"/>
    <property type="evidence" value="ECO:0007669"/>
    <property type="project" value="UniProtKB-UniRule"/>
</dbReference>
<dbReference type="EMBL" id="LT853702">
    <property type="protein sequence ID" value="SMQ55493.1"/>
    <property type="molecule type" value="Genomic_DNA"/>
</dbReference>
<dbReference type="STRING" id="1276538.A0A1X7S731"/>
<comment type="subunit">
    <text evidence="2">Component of the Golgi-associated retrograde protein (GARP) complex.</text>
</comment>
<evidence type="ECO:0000256" key="1">
    <source>
        <dbReference type="ARBA" id="ARBA00006080"/>
    </source>
</evidence>
<organism evidence="4 5">
    <name type="scientific">Zymoseptoria tritici (strain ST99CH_3D7)</name>
    <dbReference type="NCBI Taxonomy" id="1276538"/>
    <lineage>
        <taxon>Eukaryota</taxon>
        <taxon>Fungi</taxon>
        <taxon>Dikarya</taxon>
        <taxon>Ascomycota</taxon>
        <taxon>Pezizomycotina</taxon>
        <taxon>Dothideomycetes</taxon>
        <taxon>Dothideomycetidae</taxon>
        <taxon>Mycosphaerellales</taxon>
        <taxon>Mycosphaerellaceae</taxon>
        <taxon>Zymoseptoria</taxon>
    </lineage>
</organism>
<dbReference type="PANTHER" id="PTHR15954">
    <property type="entry name" value="VACUOLAR PROTEIN SORTING-ASSOCIATED PROTEIN 51 HOMOLOG"/>
    <property type="match status" value="1"/>
</dbReference>
<comment type="function">
    <text evidence="2">Acts as component of the GARP complex that is involved in retrograde transport from early and late endosomes to the trans-Golgi network (TGN).</text>
</comment>
<dbReference type="GO" id="GO:0005829">
    <property type="term" value="C:cytosol"/>
    <property type="evidence" value="ECO:0007669"/>
    <property type="project" value="GOC"/>
</dbReference>
<name>A0A1X7S731_ZYMT9</name>
<evidence type="ECO:0000313" key="5">
    <source>
        <dbReference type="Proteomes" id="UP000215127"/>
    </source>
</evidence>
<dbReference type="InterPro" id="IPR014812">
    <property type="entry name" value="Vps51"/>
</dbReference>
<evidence type="ECO:0000256" key="2">
    <source>
        <dbReference type="RuleBase" id="RU368010"/>
    </source>
</evidence>
<dbReference type="GO" id="GO:1990745">
    <property type="term" value="C:EARP complex"/>
    <property type="evidence" value="ECO:0007669"/>
    <property type="project" value="TreeGrafter"/>
</dbReference>
<dbReference type="PANTHER" id="PTHR15954:SF4">
    <property type="entry name" value="VACUOLAR PROTEIN SORTING-ASSOCIATED PROTEIN 51 HOMOLOG"/>
    <property type="match status" value="1"/>
</dbReference>
<gene>
    <name evidence="4" type="ORF">ZT3D7_G10648</name>
</gene>
<comment type="similarity">
    <text evidence="1 2">Belongs to the VPS51 family.</text>
</comment>
<dbReference type="AlphaFoldDB" id="A0A1X7S731"/>
<keyword evidence="2" id="KW-0333">Golgi apparatus</keyword>
<dbReference type="GO" id="GO:0032456">
    <property type="term" value="P:endocytic recycling"/>
    <property type="evidence" value="ECO:0007669"/>
    <property type="project" value="TreeGrafter"/>
</dbReference>
<dbReference type="GO" id="GO:0048193">
    <property type="term" value="P:Golgi vesicle transport"/>
    <property type="evidence" value="ECO:0007669"/>
    <property type="project" value="TreeGrafter"/>
</dbReference>
<dbReference type="GO" id="GO:0015031">
    <property type="term" value="P:protein transport"/>
    <property type="evidence" value="ECO:0007669"/>
    <property type="project" value="UniProtKB-UniRule"/>
</dbReference>
<evidence type="ECO:0000313" key="4">
    <source>
        <dbReference type="EMBL" id="SMQ55493.1"/>
    </source>
</evidence>